<organism evidence="2 3">
    <name type="scientific">Effrenium voratum</name>
    <dbReference type="NCBI Taxonomy" id="2562239"/>
    <lineage>
        <taxon>Eukaryota</taxon>
        <taxon>Sar</taxon>
        <taxon>Alveolata</taxon>
        <taxon>Dinophyceae</taxon>
        <taxon>Suessiales</taxon>
        <taxon>Symbiodiniaceae</taxon>
        <taxon>Effrenium</taxon>
    </lineage>
</organism>
<keyword evidence="1" id="KW-1133">Transmembrane helix</keyword>
<accession>A0AA36J182</accession>
<dbReference type="AlphaFoldDB" id="A0AA36J182"/>
<feature type="transmembrane region" description="Helical" evidence="1">
    <location>
        <begin position="180"/>
        <end position="202"/>
    </location>
</feature>
<evidence type="ECO:0000313" key="3">
    <source>
        <dbReference type="Proteomes" id="UP001178507"/>
    </source>
</evidence>
<protein>
    <submittedName>
        <fullName evidence="2">Uncharacterized protein</fullName>
    </submittedName>
</protein>
<comment type="caution">
    <text evidence="2">The sequence shown here is derived from an EMBL/GenBank/DDBJ whole genome shotgun (WGS) entry which is preliminary data.</text>
</comment>
<evidence type="ECO:0000313" key="2">
    <source>
        <dbReference type="EMBL" id="CAJ1397331.1"/>
    </source>
</evidence>
<reference evidence="2" key="1">
    <citation type="submission" date="2023-08" db="EMBL/GenBank/DDBJ databases">
        <authorList>
            <person name="Chen Y."/>
            <person name="Shah S."/>
            <person name="Dougan E. K."/>
            <person name="Thang M."/>
            <person name="Chan C."/>
        </authorList>
    </citation>
    <scope>NUCLEOTIDE SEQUENCE</scope>
</reference>
<gene>
    <name evidence="2" type="ORF">EVOR1521_LOCUS21372</name>
</gene>
<keyword evidence="3" id="KW-1185">Reference proteome</keyword>
<keyword evidence="1" id="KW-0472">Membrane</keyword>
<evidence type="ECO:0000256" key="1">
    <source>
        <dbReference type="SAM" id="Phobius"/>
    </source>
</evidence>
<sequence>MLRTDAPELRLRRDLQLQLSPLDACCLCGGSQLRARAVSITALAQDLVRALQAIYNSKAKAAVQDKVKLVDSILAAGSDALEVQFLKLSNEGLIRARASIPDTAQLSYDAGEAQRIAAVAGQLFAEEDVDSAVAEETKPEVKVQLQEVRVVARGGQENASWQEKLKELYIQALPALNCAFRIYILCMMIACAAAICWWFGLWRASLVYMMLKKNRQFCGDPQEMESAEFVMKNRYNMKEVMGFFLPSDRLNEFAAALQGRPATLAQALV</sequence>
<name>A0AA36J182_9DINO</name>
<proteinExistence type="predicted"/>
<keyword evidence="1" id="KW-0812">Transmembrane</keyword>
<dbReference type="Proteomes" id="UP001178507">
    <property type="component" value="Unassembled WGS sequence"/>
</dbReference>
<dbReference type="EMBL" id="CAUJNA010003262">
    <property type="protein sequence ID" value="CAJ1397331.1"/>
    <property type="molecule type" value="Genomic_DNA"/>
</dbReference>